<reference evidence="2 3" key="1">
    <citation type="submission" date="2020-08" db="EMBL/GenBank/DDBJ databases">
        <title>Novel species isolated from subtropical streams in China.</title>
        <authorList>
            <person name="Lu H."/>
        </authorList>
    </citation>
    <scope>NUCLEOTIDE SEQUENCE [LARGE SCALE GENOMIC DNA]</scope>
    <source>
        <strain evidence="2 3">KACC 16656</strain>
    </source>
</reference>
<gene>
    <name evidence="2" type="ORF">H8K52_05675</name>
</gene>
<feature type="transmembrane region" description="Helical" evidence="1">
    <location>
        <begin position="21"/>
        <end position="42"/>
    </location>
</feature>
<evidence type="ECO:0000256" key="1">
    <source>
        <dbReference type="SAM" id="Phobius"/>
    </source>
</evidence>
<sequence length="193" mass="20829">MNLSPTEAHQQEMRHAHYDGAPGVLVSGLVWMTATLVCYQLSVAQGVWALLIGGALIYPISAMLTKWLGRPAVTSKSNALNPLAMASTFWLIACCAMAYGLFLLRPYLFFPAMMLTIGCRYFIFASVYGKPVFWIMGASLVAAGLACFFAQLAPTMAAAIGGLIEIGFAGYMFSTVRHAVNNTSLISSKKNQL</sequence>
<feature type="transmembrane region" description="Helical" evidence="1">
    <location>
        <begin position="80"/>
        <end position="102"/>
    </location>
</feature>
<organism evidence="2 3">
    <name type="scientific">Undibacterium seohonense</name>
    <dbReference type="NCBI Taxonomy" id="1344950"/>
    <lineage>
        <taxon>Bacteria</taxon>
        <taxon>Pseudomonadati</taxon>
        <taxon>Pseudomonadota</taxon>
        <taxon>Betaproteobacteria</taxon>
        <taxon>Burkholderiales</taxon>
        <taxon>Oxalobacteraceae</taxon>
        <taxon>Undibacterium</taxon>
    </lineage>
</organism>
<proteinExistence type="predicted"/>
<dbReference type="Pfam" id="PF22765">
    <property type="entry name" value="DUF7010"/>
    <property type="match status" value="1"/>
</dbReference>
<feature type="transmembrane region" description="Helical" evidence="1">
    <location>
        <begin position="108"/>
        <end position="125"/>
    </location>
</feature>
<feature type="transmembrane region" description="Helical" evidence="1">
    <location>
        <begin position="158"/>
        <end position="180"/>
    </location>
</feature>
<evidence type="ECO:0000313" key="3">
    <source>
        <dbReference type="Proteomes" id="UP000648257"/>
    </source>
</evidence>
<evidence type="ECO:0000313" key="2">
    <source>
        <dbReference type="EMBL" id="MBC3806836.1"/>
    </source>
</evidence>
<dbReference type="InterPro" id="IPR053824">
    <property type="entry name" value="DUF7010"/>
</dbReference>
<comment type="caution">
    <text evidence="2">The sequence shown here is derived from an EMBL/GenBank/DDBJ whole genome shotgun (WGS) entry which is preliminary data.</text>
</comment>
<dbReference type="Proteomes" id="UP000648257">
    <property type="component" value="Unassembled WGS sequence"/>
</dbReference>
<feature type="transmembrane region" description="Helical" evidence="1">
    <location>
        <begin position="48"/>
        <end position="68"/>
    </location>
</feature>
<accession>A0ABR6X3A5</accession>
<protein>
    <submittedName>
        <fullName evidence="2">Uncharacterized protein</fullName>
    </submittedName>
</protein>
<keyword evidence="1" id="KW-0812">Transmembrane</keyword>
<dbReference type="EMBL" id="JACOFW010000004">
    <property type="protein sequence ID" value="MBC3806836.1"/>
    <property type="molecule type" value="Genomic_DNA"/>
</dbReference>
<dbReference type="RefSeq" id="WP_186921921.1">
    <property type="nucleotide sequence ID" value="NZ_JACOFW010000004.1"/>
</dbReference>
<feature type="transmembrane region" description="Helical" evidence="1">
    <location>
        <begin position="132"/>
        <end position="152"/>
    </location>
</feature>
<keyword evidence="1" id="KW-0472">Membrane</keyword>
<keyword evidence="3" id="KW-1185">Reference proteome</keyword>
<name>A0ABR6X3A5_9BURK</name>
<keyword evidence="1" id="KW-1133">Transmembrane helix</keyword>